<reference evidence="3 4" key="2">
    <citation type="submission" date="2015-02" db="EMBL/GenBank/DDBJ databases">
        <title>The complete genome of Sphingomonas hengshuiensis sp. WHSC-8 isolated from soil of Hengshui Lake.</title>
        <authorList>
            <person name="Wei S."/>
            <person name="Guo J."/>
            <person name="Su C."/>
            <person name="Wu R."/>
            <person name="Zhang Z."/>
            <person name="Liang K."/>
            <person name="Li H."/>
            <person name="Wang T."/>
            <person name="Liu H."/>
            <person name="Zhang C."/>
            <person name="Li Z."/>
            <person name="Wang Q."/>
            <person name="Meng J."/>
        </authorList>
    </citation>
    <scope>NUCLEOTIDE SEQUENCE [LARGE SCALE GENOMIC DNA]</scope>
    <source>
        <strain evidence="3 4">WHSC-8</strain>
    </source>
</reference>
<dbReference type="KEGG" id="sphi:TS85_10865"/>
<dbReference type="EMBL" id="CP010836">
    <property type="protein sequence ID" value="AJP72179.1"/>
    <property type="molecule type" value="Genomic_DNA"/>
</dbReference>
<accession>A0A7U4LFI0</accession>
<sequence>MDKICPTLFAGALCCASPAHAQSDAPAPVTLSATYTVDAVTVAKGAGGARSYVLHDVEAEAGFDFDRLIGASGLTGGVHLLATAGGAANNAAGTLQGINNIEVAEHRAKLYEAWLEQSLAGGRVSLRLGLSDLNAEFYQNDAAGLLIAPAFGIGSELAATGPNGPSIFPSTALTARVNVQLGKRGYFRVAAVNAHAGVLGDPNGVDFSMRDGALLIAEGGTMMGGKLALGVWRYTRRQDDYRATTPLGEPVKRVAAGGYLLVDQKIAGGEDRSTHLFLRAGLSEGRTTPFRGGFQAGLLMQGVLPGRPDGQFSIGLQHGLLTDCYRAAMLDAGVATDDGEMGLEITYQDRLTRFLSIQPDIQYIRRADRTGGSRATIVFGLRLIAEIGG</sequence>
<dbReference type="GO" id="GO:0008643">
    <property type="term" value="P:carbohydrate transport"/>
    <property type="evidence" value="ECO:0007669"/>
    <property type="project" value="InterPro"/>
</dbReference>
<dbReference type="InterPro" id="IPR052932">
    <property type="entry name" value="OprB_Porin"/>
</dbReference>
<organism evidence="3 4">
    <name type="scientific">Sphingomonas hengshuiensis</name>
    <dbReference type="NCBI Taxonomy" id="1609977"/>
    <lineage>
        <taxon>Bacteria</taxon>
        <taxon>Pseudomonadati</taxon>
        <taxon>Pseudomonadota</taxon>
        <taxon>Alphaproteobacteria</taxon>
        <taxon>Sphingomonadales</taxon>
        <taxon>Sphingomonadaceae</taxon>
        <taxon>Sphingomonas</taxon>
    </lineage>
</organism>
<dbReference type="InterPro" id="IPR007049">
    <property type="entry name" value="Carb-sel_porin_OprB"/>
</dbReference>
<dbReference type="PANTHER" id="PTHR37944">
    <property type="entry name" value="PORIN B"/>
    <property type="match status" value="1"/>
</dbReference>
<dbReference type="AlphaFoldDB" id="A0A7U4LFI0"/>
<dbReference type="Gene3D" id="2.40.160.180">
    <property type="entry name" value="Carbohydrate-selective porin OprB"/>
    <property type="match status" value="1"/>
</dbReference>
<evidence type="ECO:0000313" key="3">
    <source>
        <dbReference type="EMBL" id="AJP72179.1"/>
    </source>
</evidence>
<keyword evidence="4" id="KW-1185">Reference proteome</keyword>
<dbReference type="OrthoDB" id="177316at2"/>
<dbReference type="GO" id="GO:0016020">
    <property type="term" value="C:membrane"/>
    <property type="evidence" value="ECO:0007669"/>
    <property type="project" value="InterPro"/>
</dbReference>
<proteinExistence type="inferred from homology"/>
<evidence type="ECO:0000313" key="4">
    <source>
        <dbReference type="Proteomes" id="UP000032300"/>
    </source>
</evidence>
<feature type="chain" id="PRO_5031592243" evidence="2">
    <location>
        <begin position="22"/>
        <end position="389"/>
    </location>
</feature>
<dbReference type="PANTHER" id="PTHR37944:SF1">
    <property type="entry name" value="PORIN B"/>
    <property type="match status" value="1"/>
</dbReference>
<reference evidence="3 4" key="1">
    <citation type="journal article" date="2015" name="Int. J. Syst. Evol. Microbiol.">
        <title>Sphingomonas hengshuiensis sp. nov., isolated from lake wetland.</title>
        <authorList>
            <person name="Wei S."/>
            <person name="Wang T."/>
            <person name="Liu H."/>
            <person name="Zhang C."/>
            <person name="Guo J."/>
            <person name="Wang Q."/>
            <person name="Liang K."/>
            <person name="Zhang Z."/>
        </authorList>
    </citation>
    <scope>NUCLEOTIDE SEQUENCE [LARGE SCALE GENOMIC DNA]</scope>
    <source>
        <strain evidence="3 4">WHSC-8</strain>
    </source>
</reference>
<dbReference type="Proteomes" id="UP000032300">
    <property type="component" value="Chromosome"/>
</dbReference>
<dbReference type="GO" id="GO:0015288">
    <property type="term" value="F:porin activity"/>
    <property type="evidence" value="ECO:0007669"/>
    <property type="project" value="InterPro"/>
</dbReference>
<gene>
    <name evidence="3" type="ORF">TS85_10865</name>
</gene>
<protein>
    <submittedName>
        <fullName evidence="3">Porin</fullName>
    </submittedName>
</protein>
<evidence type="ECO:0000256" key="1">
    <source>
        <dbReference type="ARBA" id="ARBA00008769"/>
    </source>
</evidence>
<evidence type="ECO:0000256" key="2">
    <source>
        <dbReference type="RuleBase" id="RU363072"/>
    </source>
</evidence>
<comment type="similarity">
    <text evidence="1 2">Belongs to the OprB family.</text>
</comment>
<keyword evidence="2" id="KW-0732">Signal</keyword>
<dbReference type="RefSeq" id="WP_044332127.1">
    <property type="nucleotide sequence ID" value="NZ_CP010836.1"/>
</dbReference>
<dbReference type="InterPro" id="IPR038673">
    <property type="entry name" value="OprB_sf"/>
</dbReference>
<dbReference type="Pfam" id="PF04966">
    <property type="entry name" value="OprB"/>
    <property type="match status" value="1"/>
</dbReference>
<name>A0A7U4LFI0_9SPHN</name>
<feature type="signal peptide" evidence="2">
    <location>
        <begin position="1"/>
        <end position="21"/>
    </location>
</feature>